<dbReference type="SMART" id="SM00060">
    <property type="entry name" value="FN3"/>
    <property type="match status" value="3"/>
</dbReference>
<dbReference type="EMBL" id="JARKHS020004880">
    <property type="protein sequence ID" value="KAK8784077.1"/>
    <property type="molecule type" value="Genomic_DNA"/>
</dbReference>
<feature type="domain" description="Fibronectin type-III" evidence="6">
    <location>
        <begin position="335"/>
        <end position="426"/>
    </location>
</feature>
<keyword evidence="3" id="KW-0812">Transmembrane</keyword>
<dbReference type="SUPFAM" id="SSF49265">
    <property type="entry name" value="Fibronectin type III"/>
    <property type="match status" value="2"/>
</dbReference>
<feature type="domain" description="Fibronectin type-III" evidence="6">
    <location>
        <begin position="531"/>
        <end position="625"/>
    </location>
</feature>
<keyword evidence="2" id="KW-1015">Disulfide bond</keyword>
<dbReference type="PROSITE" id="PS50835">
    <property type="entry name" value="IG_LIKE"/>
    <property type="match status" value="3"/>
</dbReference>
<dbReference type="SMART" id="SM00409">
    <property type="entry name" value="IG"/>
    <property type="match status" value="3"/>
</dbReference>
<organism evidence="7 8">
    <name type="scientific">Amblyomma americanum</name>
    <name type="common">Lone star tick</name>
    <dbReference type="NCBI Taxonomy" id="6943"/>
    <lineage>
        <taxon>Eukaryota</taxon>
        <taxon>Metazoa</taxon>
        <taxon>Ecdysozoa</taxon>
        <taxon>Arthropoda</taxon>
        <taxon>Chelicerata</taxon>
        <taxon>Arachnida</taxon>
        <taxon>Acari</taxon>
        <taxon>Parasitiformes</taxon>
        <taxon>Ixodida</taxon>
        <taxon>Ixodoidea</taxon>
        <taxon>Ixodidae</taxon>
        <taxon>Amblyomminae</taxon>
        <taxon>Amblyomma</taxon>
    </lineage>
</organism>
<feature type="domain" description="Ig-like" evidence="5">
    <location>
        <begin position="234"/>
        <end position="328"/>
    </location>
</feature>
<dbReference type="FunFam" id="2.60.40.10:FF:000333">
    <property type="entry name" value="Down syndrome cell adhesion molecule"/>
    <property type="match status" value="1"/>
</dbReference>
<dbReference type="InterPro" id="IPR013783">
    <property type="entry name" value="Ig-like_fold"/>
</dbReference>
<dbReference type="PROSITE" id="PS50853">
    <property type="entry name" value="FN3"/>
    <property type="match status" value="3"/>
</dbReference>
<feature type="domain" description="Fibronectin type-III" evidence="6">
    <location>
        <begin position="431"/>
        <end position="529"/>
    </location>
</feature>
<feature type="domain" description="Ig-like" evidence="5">
    <location>
        <begin position="35"/>
        <end position="133"/>
    </location>
</feature>
<feature type="transmembrane region" description="Helical" evidence="3">
    <location>
        <begin position="647"/>
        <end position="670"/>
    </location>
</feature>
<evidence type="ECO:0000313" key="8">
    <source>
        <dbReference type="Proteomes" id="UP001321473"/>
    </source>
</evidence>
<proteinExistence type="predicted"/>
<dbReference type="SMART" id="SM00408">
    <property type="entry name" value="IGc2"/>
    <property type="match status" value="3"/>
</dbReference>
<dbReference type="SUPFAM" id="SSF48726">
    <property type="entry name" value="Immunoglobulin"/>
    <property type="match status" value="3"/>
</dbReference>
<dbReference type="InterPro" id="IPR036116">
    <property type="entry name" value="FN3_sf"/>
</dbReference>
<evidence type="ECO:0000256" key="3">
    <source>
        <dbReference type="SAM" id="Phobius"/>
    </source>
</evidence>
<feature type="signal peptide" evidence="4">
    <location>
        <begin position="1"/>
        <end position="31"/>
    </location>
</feature>
<dbReference type="PANTHER" id="PTHR44170">
    <property type="entry name" value="PROTEIN SIDEKICK"/>
    <property type="match status" value="1"/>
</dbReference>
<dbReference type="Pfam" id="PF13927">
    <property type="entry name" value="Ig_3"/>
    <property type="match status" value="3"/>
</dbReference>
<accession>A0AAQ4F9Z3</accession>
<evidence type="ECO:0000256" key="1">
    <source>
        <dbReference type="ARBA" id="ARBA00022737"/>
    </source>
</evidence>
<protein>
    <recommendedName>
        <fullName evidence="9">Cell adhesion molecule</fullName>
    </recommendedName>
</protein>
<dbReference type="Pfam" id="PF00041">
    <property type="entry name" value="fn3"/>
    <property type="match status" value="3"/>
</dbReference>
<dbReference type="InterPro" id="IPR036179">
    <property type="entry name" value="Ig-like_dom_sf"/>
</dbReference>
<dbReference type="CDD" id="cd00063">
    <property type="entry name" value="FN3"/>
    <property type="match status" value="3"/>
</dbReference>
<dbReference type="InterPro" id="IPR003598">
    <property type="entry name" value="Ig_sub2"/>
</dbReference>
<evidence type="ECO:0000313" key="7">
    <source>
        <dbReference type="EMBL" id="KAK8784077.1"/>
    </source>
</evidence>
<dbReference type="InterPro" id="IPR003961">
    <property type="entry name" value="FN3_dom"/>
</dbReference>
<dbReference type="Proteomes" id="UP001321473">
    <property type="component" value="Unassembled WGS sequence"/>
</dbReference>
<dbReference type="FunFam" id="2.60.40.10:FF:000028">
    <property type="entry name" value="Neuronal cell adhesion molecule"/>
    <property type="match status" value="1"/>
</dbReference>
<keyword evidence="4" id="KW-0732">Signal</keyword>
<evidence type="ECO:0008006" key="9">
    <source>
        <dbReference type="Google" id="ProtNLM"/>
    </source>
</evidence>
<reference evidence="7 8" key="1">
    <citation type="journal article" date="2023" name="Arcadia Sci">
        <title>De novo assembly of a long-read Amblyomma americanum tick genome.</title>
        <authorList>
            <person name="Chou S."/>
            <person name="Poskanzer K.E."/>
            <person name="Rollins M."/>
            <person name="Thuy-Boun P.S."/>
        </authorList>
    </citation>
    <scope>NUCLEOTIDE SEQUENCE [LARGE SCALE GENOMIC DNA]</scope>
    <source>
        <strain evidence="7">F_SG_1</strain>
        <tissue evidence="7">Salivary glands</tissue>
    </source>
</reference>
<keyword evidence="3" id="KW-0472">Membrane</keyword>
<dbReference type="Gene3D" id="2.60.40.10">
    <property type="entry name" value="Immunoglobulins"/>
    <property type="match status" value="6"/>
</dbReference>
<keyword evidence="1" id="KW-0677">Repeat</keyword>
<name>A0AAQ4F9Z3_AMBAM</name>
<keyword evidence="3" id="KW-1133">Transmembrane helix</keyword>
<feature type="domain" description="Ig-like" evidence="5">
    <location>
        <begin position="137"/>
        <end position="217"/>
    </location>
</feature>
<dbReference type="InterPro" id="IPR007110">
    <property type="entry name" value="Ig-like_dom"/>
</dbReference>
<dbReference type="PANTHER" id="PTHR44170:SF56">
    <property type="entry name" value="FIBRONECTIN TYPE-III DOMAIN-CONTAINING PROTEIN"/>
    <property type="match status" value="1"/>
</dbReference>
<dbReference type="GO" id="GO:0098609">
    <property type="term" value="P:cell-cell adhesion"/>
    <property type="evidence" value="ECO:0007669"/>
    <property type="project" value="TreeGrafter"/>
</dbReference>
<evidence type="ECO:0000256" key="2">
    <source>
        <dbReference type="ARBA" id="ARBA00023157"/>
    </source>
</evidence>
<sequence>MQTTHAPAGGPLFWACVVCCVIPFLGVDVHASDPPKVQPFQFPSRPQLGKRLRITCSVTQGDPPLTFLWIKDDVEVKPSEEGLDDDFQPAVSADAGPESSVLVLRKLGVEHIGNYTCVVSNAAGTDKFQAFLRFPVPPFWKTEPEPVEALQGERAVLSCHAGGYPEPQMIWKRRHADGAERAVVKSERVRVAENGSLQLDPVLPSDRGWYVCQAHNGVPPDVHRPVALKVRAPPTINVNAKTITVRRGETATLVCNVTGDQPVTVTWTRNEKSDPLIETVGREIYRVPSDEWLASTLVLKEVDSLAAASYTCTAVNQHGADRAVFAVNVLFPPPAPHNFKTTEIGTRFAHVEWSHSSTNVTRYIVRHWKLTGVDKVLYEQTVPGAFHSALLMNLRPGSQYKAFVVAENAVGQSPQSNAAIFHTAEEAPEASPTDVDCEPVNASSIELSWKSPTEDQWNGVAKGFYVGLKQASHATPYVYEMVPFDGEDVLRRVFPRLAAATVYSVVVRAFNAAGSGPATRELRCTTLTGDPPPAPTLYLVKTEESMVTLSWKMPKVHNVTILQYVLETRRDYTDEVSLQHFPSTTDVATVSNLESSVKYSFRLAAYNRYGRGAYSNPITESTRLKFTNRLLSGNLQQPESPFYMRSYFFIVIIACVTLVTLSAVISWACVKRALIAQERRNKAAAASLRSRPSLSGAYSPRWVHDPRVFDDNYDTPWDAADPQRALTITHPRIEDEDGAALLTSN</sequence>
<evidence type="ECO:0000256" key="4">
    <source>
        <dbReference type="SAM" id="SignalP"/>
    </source>
</evidence>
<evidence type="ECO:0000259" key="6">
    <source>
        <dbReference type="PROSITE" id="PS50853"/>
    </source>
</evidence>
<keyword evidence="8" id="KW-1185">Reference proteome</keyword>
<dbReference type="FunFam" id="2.60.40.10:FF:000104">
    <property type="entry name" value="Down syndrome cell adhesion molecule b"/>
    <property type="match status" value="1"/>
</dbReference>
<dbReference type="AlphaFoldDB" id="A0AAQ4F9Z3"/>
<feature type="chain" id="PRO_5042840490" description="Cell adhesion molecule" evidence="4">
    <location>
        <begin position="32"/>
        <end position="745"/>
    </location>
</feature>
<gene>
    <name evidence="7" type="ORF">V5799_009553</name>
</gene>
<comment type="caution">
    <text evidence="7">The sequence shown here is derived from an EMBL/GenBank/DDBJ whole genome shotgun (WGS) entry which is preliminary data.</text>
</comment>
<dbReference type="GO" id="GO:0016020">
    <property type="term" value="C:membrane"/>
    <property type="evidence" value="ECO:0007669"/>
    <property type="project" value="UniProtKB-SubCell"/>
</dbReference>
<dbReference type="InterPro" id="IPR003599">
    <property type="entry name" value="Ig_sub"/>
</dbReference>
<evidence type="ECO:0000259" key="5">
    <source>
        <dbReference type="PROSITE" id="PS50835"/>
    </source>
</evidence>